<dbReference type="STRING" id="1121419.SAMN05443529_101353"/>
<feature type="domain" description="HEPN" evidence="2">
    <location>
        <begin position="8"/>
        <end position="100"/>
    </location>
</feature>
<comment type="similarity">
    <text evidence="1">Belongs to the UPF0332 family.</text>
</comment>
<dbReference type="Proteomes" id="UP000198656">
    <property type="component" value="Unassembled WGS sequence"/>
</dbReference>
<accession>A0A1G7SCG5</accession>
<dbReference type="RefSeq" id="WP_242876141.1">
    <property type="nucleotide sequence ID" value="NZ_FNCP01000001.1"/>
</dbReference>
<keyword evidence="4" id="KW-1185">Reference proteome</keyword>
<name>A0A1G7SCG5_9FIRM</name>
<dbReference type="AlphaFoldDB" id="A0A1G7SCG5"/>
<dbReference type="EMBL" id="FNCP01000001">
    <property type="protein sequence ID" value="SDG20671.1"/>
    <property type="molecule type" value="Genomic_DNA"/>
</dbReference>
<proteinExistence type="inferred from homology"/>
<evidence type="ECO:0000259" key="2">
    <source>
        <dbReference type="Pfam" id="PF05168"/>
    </source>
</evidence>
<evidence type="ECO:0000313" key="3">
    <source>
        <dbReference type="EMBL" id="SDG20671.1"/>
    </source>
</evidence>
<organism evidence="3 4">
    <name type="scientific">Desulfosporosinus hippei DSM 8344</name>
    <dbReference type="NCBI Taxonomy" id="1121419"/>
    <lineage>
        <taxon>Bacteria</taxon>
        <taxon>Bacillati</taxon>
        <taxon>Bacillota</taxon>
        <taxon>Clostridia</taxon>
        <taxon>Eubacteriales</taxon>
        <taxon>Desulfitobacteriaceae</taxon>
        <taxon>Desulfosporosinus</taxon>
    </lineage>
</organism>
<dbReference type="Pfam" id="PF05168">
    <property type="entry name" value="HEPN"/>
    <property type="match status" value="1"/>
</dbReference>
<dbReference type="InterPro" id="IPR052226">
    <property type="entry name" value="UPF0332_toxin"/>
</dbReference>
<evidence type="ECO:0000256" key="1">
    <source>
        <dbReference type="ARBA" id="ARBA00038248"/>
    </source>
</evidence>
<dbReference type="Gene3D" id="1.20.120.330">
    <property type="entry name" value="Nucleotidyltransferases domain 2"/>
    <property type="match status" value="1"/>
</dbReference>
<dbReference type="PANTHER" id="PTHR36565">
    <property type="entry name" value="UPF0332 PROTEIN TM_1000"/>
    <property type="match status" value="1"/>
</dbReference>
<protein>
    <submittedName>
        <fullName evidence="3">HEPN domain-containing protein</fullName>
    </submittedName>
</protein>
<gene>
    <name evidence="3" type="ORF">SAMN05443529_101353</name>
</gene>
<dbReference type="InterPro" id="IPR007842">
    <property type="entry name" value="HEPN_dom"/>
</dbReference>
<sequence>MSKELSDWRLEKAEETFRDGEELEKLGSYHSAINRYYYAAFHAVRALLAIKGFDSPKHSGVISFFNKEFVKAGLVTKSASKALSDLFRLRSNADYDDFRTFYL</sequence>
<reference evidence="4" key="1">
    <citation type="submission" date="2016-10" db="EMBL/GenBank/DDBJ databases">
        <authorList>
            <person name="Varghese N."/>
            <person name="Submissions S."/>
        </authorList>
    </citation>
    <scope>NUCLEOTIDE SEQUENCE [LARGE SCALE GENOMIC DNA]</scope>
    <source>
        <strain evidence="4">DSM 8344</strain>
    </source>
</reference>
<dbReference type="PANTHER" id="PTHR36565:SF1">
    <property type="entry name" value="UPF0332 PROTEIN TM_1000"/>
    <property type="match status" value="1"/>
</dbReference>
<evidence type="ECO:0000313" key="4">
    <source>
        <dbReference type="Proteomes" id="UP000198656"/>
    </source>
</evidence>